<feature type="transmembrane region" description="Helical" evidence="6">
    <location>
        <begin position="39"/>
        <end position="59"/>
    </location>
</feature>
<feature type="transmembrane region" description="Helical" evidence="6">
    <location>
        <begin position="159"/>
        <end position="183"/>
    </location>
</feature>
<keyword evidence="6" id="KW-1003">Cell membrane</keyword>
<keyword evidence="4 6" id="KW-0472">Membrane</keyword>
<dbReference type="InterPro" id="IPR000412">
    <property type="entry name" value="ABC_2_transport"/>
</dbReference>
<dbReference type="PIRSF" id="PIRSF006648">
    <property type="entry name" value="DrrB"/>
    <property type="match status" value="1"/>
</dbReference>
<evidence type="ECO:0000256" key="1">
    <source>
        <dbReference type="ARBA" id="ARBA00004141"/>
    </source>
</evidence>
<dbReference type="PANTHER" id="PTHR43229">
    <property type="entry name" value="NODULATION PROTEIN J"/>
    <property type="match status" value="1"/>
</dbReference>
<dbReference type="PROSITE" id="PS51012">
    <property type="entry name" value="ABC_TM2"/>
    <property type="match status" value="1"/>
</dbReference>
<dbReference type="InterPro" id="IPR051784">
    <property type="entry name" value="Nod_factor_ABC_transporter"/>
</dbReference>
<feature type="transmembrane region" description="Helical" evidence="6">
    <location>
        <begin position="122"/>
        <end position="147"/>
    </location>
</feature>
<comment type="similarity">
    <text evidence="6">Belongs to the ABC-2 integral membrane protein family.</text>
</comment>
<feature type="transmembrane region" description="Helical" evidence="6">
    <location>
        <begin position="79"/>
        <end position="101"/>
    </location>
</feature>
<dbReference type="EMBL" id="BSUK01000001">
    <property type="protein sequence ID" value="GMA24404.1"/>
    <property type="molecule type" value="Genomic_DNA"/>
</dbReference>
<evidence type="ECO:0000256" key="3">
    <source>
        <dbReference type="ARBA" id="ARBA00022989"/>
    </source>
</evidence>
<dbReference type="InterPro" id="IPR013525">
    <property type="entry name" value="ABC2_TM"/>
</dbReference>
<evidence type="ECO:0000313" key="8">
    <source>
        <dbReference type="EMBL" id="GMA24404.1"/>
    </source>
</evidence>
<proteinExistence type="inferred from homology"/>
<dbReference type="Proteomes" id="UP001157091">
    <property type="component" value="Unassembled WGS sequence"/>
</dbReference>
<dbReference type="Pfam" id="PF01061">
    <property type="entry name" value="ABC2_membrane"/>
    <property type="match status" value="1"/>
</dbReference>
<keyword evidence="5" id="KW-0046">Antibiotic resistance</keyword>
<protein>
    <recommendedName>
        <fullName evidence="6">Transport permease protein</fullName>
    </recommendedName>
</protein>
<name>A0ABQ6I373_9MICO</name>
<feature type="transmembrane region" description="Helical" evidence="6">
    <location>
        <begin position="247"/>
        <end position="265"/>
    </location>
</feature>
<evidence type="ECO:0000256" key="5">
    <source>
        <dbReference type="ARBA" id="ARBA00023251"/>
    </source>
</evidence>
<evidence type="ECO:0000256" key="4">
    <source>
        <dbReference type="ARBA" id="ARBA00023136"/>
    </source>
</evidence>
<evidence type="ECO:0000313" key="9">
    <source>
        <dbReference type="Proteomes" id="UP001157091"/>
    </source>
</evidence>
<comment type="caution">
    <text evidence="8">The sequence shown here is derived from an EMBL/GenBank/DDBJ whole genome shotgun (WGS) entry which is preliminary data.</text>
</comment>
<sequence length="276" mass="29547">MSAHVHAPAPAPAVVRPSFVTHTRLLTARALRGMMRIPVFVVMQLVQPMIWLLLFGALFRSVVDIPGFGDGFGGTYLEFITPGVVMMTAMFGAAWAGTSFVQDMDRGVMDRFLTSPTRRGALVAATMVYQSIVAVVQGVVVVLVAVACGARFPGGAGGMLVVALAVVLLTALFSALSNAFALLTGQQEALIGISQLITLPLMFLSSAVMDPHLSPGWVQTVARYNPFDWAVVAGREALSSTPDWGLVWSRLGWLALAAVVMWWLATRAFRALQRSA</sequence>
<organism evidence="8 9">
    <name type="scientific">Luteimicrobium album</name>
    <dbReference type="NCBI Taxonomy" id="1054550"/>
    <lineage>
        <taxon>Bacteria</taxon>
        <taxon>Bacillati</taxon>
        <taxon>Actinomycetota</taxon>
        <taxon>Actinomycetes</taxon>
        <taxon>Micrococcales</taxon>
        <taxon>Luteimicrobium</taxon>
    </lineage>
</organism>
<keyword evidence="2 6" id="KW-0812">Transmembrane</keyword>
<accession>A0ABQ6I373</accession>
<dbReference type="PANTHER" id="PTHR43229:SF2">
    <property type="entry name" value="NODULATION PROTEIN J"/>
    <property type="match status" value="1"/>
</dbReference>
<keyword evidence="6" id="KW-0813">Transport</keyword>
<reference evidence="9" key="1">
    <citation type="journal article" date="2019" name="Int. J. Syst. Evol. Microbiol.">
        <title>The Global Catalogue of Microorganisms (GCM) 10K type strain sequencing project: providing services to taxonomists for standard genome sequencing and annotation.</title>
        <authorList>
            <consortium name="The Broad Institute Genomics Platform"/>
            <consortium name="The Broad Institute Genome Sequencing Center for Infectious Disease"/>
            <person name="Wu L."/>
            <person name="Ma J."/>
        </authorList>
    </citation>
    <scope>NUCLEOTIDE SEQUENCE [LARGE SCALE GENOMIC DNA]</scope>
    <source>
        <strain evidence="9">NBRC 106348</strain>
    </source>
</reference>
<feature type="transmembrane region" description="Helical" evidence="6">
    <location>
        <begin position="190"/>
        <end position="209"/>
    </location>
</feature>
<dbReference type="InterPro" id="IPR047817">
    <property type="entry name" value="ABC2_TM_bact-type"/>
</dbReference>
<evidence type="ECO:0000256" key="2">
    <source>
        <dbReference type="ARBA" id="ARBA00022692"/>
    </source>
</evidence>
<feature type="domain" description="ABC transmembrane type-2" evidence="7">
    <location>
        <begin position="39"/>
        <end position="272"/>
    </location>
</feature>
<comment type="subcellular location">
    <subcellularLocation>
        <location evidence="6">Cell membrane</location>
        <topology evidence="6">Multi-pass membrane protein</topology>
    </subcellularLocation>
    <subcellularLocation>
        <location evidence="1">Membrane</location>
        <topology evidence="1">Multi-pass membrane protein</topology>
    </subcellularLocation>
</comment>
<evidence type="ECO:0000256" key="6">
    <source>
        <dbReference type="RuleBase" id="RU361157"/>
    </source>
</evidence>
<dbReference type="RefSeq" id="WP_284293214.1">
    <property type="nucleotide sequence ID" value="NZ_BSUK01000001.1"/>
</dbReference>
<evidence type="ECO:0000259" key="7">
    <source>
        <dbReference type="PROSITE" id="PS51012"/>
    </source>
</evidence>
<keyword evidence="9" id="KW-1185">Reference proteome</keyword>
<gene>
    <name evidence="8" type="ORF">GCM10025864_21630</name>
</gene>
<keyword evidence="3 6" id="KW-1133">Transmembrane helix</keyword>